<dbReference type="EMBL" id="JBHTLK010000011">
    <property type="protein sequence ID" value="MFD1146343.1"/>
    <property type="molecule type" value="Genomic_DNA"/>
</dbReference>
<reference evidence="3" key="1">
    <citation type="journal article" date="2019" name="Int. J. Syst. Evol. Microbiol.">
        <title>The Global Catalogue of Microorganisms (GCM) 10K type strain sequencing project: providing services to taxonomists for standard genome sequencing and annotation.</title>
        <authorList>
            <consortium name="The Broad Institute Genomics Platform"/>
            <consortium name="The Broad Institute Genome Sequencing Center for Infectious Disease"/>
            <person name="Wu L."/>
            <person name="Ma J."/>
        </authorList>
    </citation>
    <scope>NUCLEOTIDE SEQUENCE [LARGE SCALE GENOMIC DNA]</scope>
    <source>
        <strain evidence="3">CCUG 60214</strain>
    </source>
</reference>
<organism evidence="2 3">
    <name type="scientific">Saccharothrix hoggarensis</name>
    <dbReference type="NCBI Taxonomy" id="913853"/>
    <lineage>
        <taxon>Bacteria</taxon>
        <taxon>Bacillati</taxon>
        <taxon>Actinomycetota</taxon>
        <taxon>Actinomycetes</taxon>
        <taxon>Pseudonocardiales</taxon>
        <taxon>Pseudonocardiaceae</taxon>
        <taxon>Saccharothrix</taxon>
    </lineage>
</organism>
<name>A0ABW3QMV1_9PSEU</name>
<dbReference type="Pfam" id="PF19054">
    <property type="entry name" value="DUF5753"/>
    <property type="match status" value="1"/>
</dbReference>
<accession>A0ABW3QMV1</accession>
<sequence length="304" mass="33177">MTFRSSDMVFCFDACTHRKEIIVATTKSGVTTRGIGFELERLRTKAKLTLQDVGDGLGVSASTISRLENGKREPTPEEVSAILAVIGVIGPERNRLLDQARGGDGSGLVEASNPTVQSRTYLNFETRATVITDFELMLIPGLAQTPEYAYAVISAIQVDEEEPSIEVRVGRRMARQAILARRRPPELNLILTEAALRLPIGGPKVMARQLRHLADLTDRSNVTIRVIPSSVVGHAGLLGQFVILDFANDKPVVFVEDRTTGLFLDDPARVALYRLTVEKLTDVALDEDGSVRLMTSIAHDLDGG</sequence>
<dbReference type="InterPro" id="IPR010982">
    <property type="entry name" value="Lambda_DNA-bd_dom_sf"/>
</dbReference>
<feature type="domain" description="HTH cro/C1-type" evidence="1">
    <location>
        <begin position="39"/>
        <end position="96"/>
    </location>
</feature>
<comment type="caution">
    <text evidence="2">The sequence shown here is derived from an EMBL/GenBank/DDBJ whole genome shotgun (WGS) entry which is preliminary data.</text>
</comment>
<dbReference type="Proteomes" id="UP001597168">
    <property type="component" value="Unassembled WGS sequence"/>
</dbReference>
<dbReference type="RefSeq" id="WP_380719989.1">
    <property type="nucleotide sequence ID" value="NZ_JBHTLK010000011.1"/>
</dbReference>
<evidence type="ECO:0000313" key="2">
    <source>
        <dbReference type="EMBL" id="MFD1146343.1"/>
    </source>
</evidence>
<dbReference type="InterPro" id="IPR043917">
    <property type="entry name" value="DUF5753"/>
</dbReference>
<dbReference type="Pfam" id="PF13560">
    <property type="entry name" value="HTH_31"/>
    <property type="match status" value="1"/>
</dbReference>
<dbReference type="PROSITE" id="PS50943">
    <property type="entry name" value="HTH_CROC1"/>
    <property type="match status" value="1"/>
</dbReference>
<proteinExistence type="predicted"/>
<evidence type="ECO:0000259" key="1">
    <source>
        <dbReference type="PROSITE" id="PS50943"/>
    </source>
</evidence>
<dbReference type="SUPFAM" id="SSF47413">
    <property type="entry name" value="lambda repressor-like DNA-binding domains"/>
    <property type="match status" value="1"/>
</dbReference>
<dbReference type="SMART" id="SM00530">
    <property type="entry name" value="HTH_XRE"/>
    <property type="match status" value="1"/>
</dbReference>
<protein>
    <submittedName>
        <fullName evidence="2">Helix-turn-helix domain-containing protein</fullName>
    </submittedName>
</protein>
<dbReference type="Gene3D" id="1.10.260.40">
    <property type="entry name" value="lambda repressor-like DNA-binding domains"/>
    <property type="match status" value="1"/>
</dbReference>
<evidence type="ECO:0000313" key="3">
    <source>
        <dbReference type="Proteomes" id="UP001597168"/>
    </source>
</evidence>
<gene>
    <name evidence="2" type="ORF">ACFQ3T_04330</name>
</gene>
<dbReference type="InterPro" id="IPR001387">
    <property type="entry name" value="Cro/C1-type_HTH"/>
</dbReference>
<keyword evidence="3" id="KW-1185">Reference proteome</keyword>
<dbReference type="CDD" id="cd00093">
    <property type="entry name" value="HTH_XRE"/>
    <property type="match status" value="1"/>
</dbReference>